<protein>
    <submittedName>
        <fullName evidence="1">Uncharacterized protein</fullName>
    </submittedName>
</protein>
<dbReference type="Proteomes" id="UP000887013">
    <property type="component" value="Unassembled WGS sequence"/>
</dbReference>
<dbReference type="AlphaFoldDB" id="A0A8X6PGY7"/>
<comment type="caution">
    <text evidence="1">The sequence shown here is derived from an EMBL/GenBank/DDBJ whole genome shotgun (WGS) entry which is preliminary data.</text>
</comment>
<dbReference type="EMBL" id="BMAW01020777">
    <property type="protein sequence ID" value="GFT69999.1"/>
    <property type="molecule type" value="Genomic_DNA"/>
</dbReference>
<gene>
    <name evidence="1" type="ORF">NPIL_328611</name>
</gene>
<evidence type="ECO:0000313" key="2">
    <source>
        <dbReference type="Proteomes" id="UP000887013"/>
    </source>
</evidence>
<reference evidence="1" key="1">
    <citation type="submission" date="2020-08" db="EMBL/GenBank/DDBJ databases">
        <title>Multicomponent nature underlies the extraordinary mechanical properties of spider dragline silk.</title>
        <authorList>
            <person name="Kono N."/>
            <person name="Nakamura H."/>
            <person name="Mori M."/>
            <person name="Yoshida Y."/>
            <person name="Ohtoshi R."/>
            <person name="Malay A.D."/>
            <person name="Moran D.A.P."/>
            <person name="Tomita M."/>
            <person name="Numata K."/>
            <person name="Arakawa K."/>
        </authorList>
    </citation>
    <scope>NUCLEOTIDE SEQUENCE</scope>
</reference>
<name>A0A8X6PGY7_NEPPI</name>
<evidence type="ECO:0000313" key="1">
    <source>
        <dbReference type="EMBL" id="GFT69999.1"/>
    </source>
</evidence>
<sequence length="274" mass="31049">MEKNLEGTKIFAIASLRLCSDIGMMNIYNEVIYYINILEVKHKEYDRIHRFHLIFSFQSIRHRYPYDTDNSRPVLCTFFYLFLVIIHMSPPQLQLVSVDGGPIPFHLASDKSSTWGLRGVLLPADGCCRVAPQQLLESSGGACPARESFCPLPKTKGEKILTLYYYCCCIFFAASPSCNGLFPFPFSGIETSLIAYSKREKKNGNQLKWMGFMTPVDVQMFGWAKGACRRSPCGASRLKTKLVHCPLLADSAVFNRLFSRLLTLRKMVPAPYID</sequence>
<organism evidence="1 2">
    <name type="scientific">Nephila pilipes</name>
    <name type="common">Giant wood spider</name>
    <name type="synonym">Nephila maculata</name>
    <dbReference type="NCBI Taxonomy" id="299642"/>
    <lineage>
        <taxon>Eukaryota</taxon>
        <taxon>Metazoa</taxon>
        <taxon>Ecdysozoa</taxon>
        <taxon>Arthropoda</taxon>
        <taxon>Chelicerata</taxon>
        <taxon>Arachnida</taxon>
        <taxon>Araneae</taxon>
        <taxon>Araneomorphae</taxon>
        <taxon>Entelegynae</taxon>
        <taxon>Araneoidea</taxon>
        <taxon>Nephilidae</taxon>
        <taxon>Nephila</taxon>
    </lineage>
</organism>
<accession>A0A8X6PGY7</accession>
<dbReference type="OrthoDB" id="10613586at2759"/>
<proteinExistence type="predicted"/>
<keyword evidence="2" id="KW-1185">Reference proteome</keyword>